<evidence type="ECO:0000313" key="1">
    <source>
        <dbReference type="EMBL" id="CAI5722391.1"/>
    </source>
</evidence>
<keyword evidence="2" id="KW-1185">Reference proteome</keyword>
<name>A0AAV0TKS5_HYABA</name>
<proteinExistence type="predicted"/>
<protein>
    <recommendedName>
        <fullName evidence="3">RxLR effector protein</fullName>
    </recommendedName>
</protein>
<dbReference type="EMBL" id="CANTFL010000419">
    <property type="protein sequence ID" value="CAI5722391.1"/>
    <property type="molecule type" value="Genomic_DNA"/>
</dbReference>
<evidence type="ECO:0008006" key="3">
    <source>
        <dbReference type="Google" id="ProtNLM"/>
    </source>
</evidence>
<gene>
    <name evidence="1" type="ORF">HBR001_LOCUS2858</name>
</gene>
<evidence type="ECO:0000313" key="2">
    <source>
        <dbReference type="Proteomes" id="UP001162031"/>
    </source>
</evidence>
<dbReference type="Proteomes" id="UP001162031">
    <property type="component" value="Unassembled WGS sequence"/>
</dbReference>
<dbReference type="AlphaFoldDB" id="A0AAV0TKS5"/>
<sequence>MRFSYLRAVLICGALLDNADHASGLGQTKTVALGAGYEVDEPKHLLRRHAAADNREERMFSFGTSALTAAQVEKFNGASEGKVSAIIRELSDVDVVKYSQLVDEVQRLELTKLKSMVRELGNLHLNDQDVPDMRDHLDSVIRGSILLDTKVFLQLAQKLPKSKSAAKDMIEQGFKSALEDGHGPDVVLPDVIANLRKEGSKVRADYLQDHIDQYLAWKKAQEPA</sequence>
<accession>A0AAV0TKS5</accession>
<organism evidence="1 2">
    <name type="scientific">Hyaloperonospora brassicae</name>
    <name type="common">Brassica downy mildew</name>
    <name type="synonym">Peronospora brassicae</name>
    <dbReference type="NCBI Taxonomy" id="162125"/>
    <lineage>
        <taxon>Eukaryota</taxon>
        <taxon>Sar</taxon>
        <taxon>Stramenopiles</taxon>
        <taxon>Oomycota</taxon>
        <taxon>Peronosporomycetes</taxon>
        <taxon>Peronosporales</taxon>
        <taxon>Peronosporaceae</taxon>
        <taxon>Hyaloperonospora</taxon>
    </lineage>
</organism>
<reference evidence="1" key="1">
    <citation type="submission" date="2022-12" db="EMBL/GenBank/DDBJ databases">
        <authorList>
            <person name="Webb A."/>
        </authorList>
    </citation>
    <scope>NUCLEOTIDE SEQUENCE</scope>
    <source>
        <strain evidence="1">Hp1</strain>
    </source>
</reference>
<comment type="caution">
    <text evidence="1">The sequence shown here is derived from an EMBL/GenBank/DDBJ whole genome shotgun (WGS) entry which is preliminary data.</text>
</comment>